<evidence type="ECO:0000259" key="4">
    <source>
        <dbReference type="PROSITE" id="PS50001"/>
    </source>
</evidence>
<feature type="compositionally biased region" description="Low complexity" evidence="3">
    <location>
        <begin position="527"/>
        <end position="542"/>
    </location>
</feature>
<evidence type="ECO:0000313" key="5">
    <source>
        <dbReference type="EMBL" id="KAG7164680.1"/>
    </source>
</evidence>
<dbReference type="EMBL" id="JAHLQT010024959">
    <property type="protein sequence ID" value="KAG7164680.1"/>
    <property type="molecule type" value="Genomic_DNA"/>
</dbReference>
<dbReference type="PANTHER" id="PTHR15127:SF32">
    <property type="entry name" value="HEAVYWEIGHT, ISOFORM A"/>
    <property type="match status" value="1"/>
</dbReference>
<dbReference type="InterPro" id="IPR000980">
    <property type="entry name" value="SH2"/>
</dbReference>
<feature type="compositionally biased region" description="Basic residues" evidence="3">
    <location>
        <begin position="217"/>
        <end position="226"/>
    </location>
</feature>
<feature type="region of interest" description="Disordered" evidence="3">
    <location>
        <begin position="118"/>
        <end position="157"/>
    </location>
</feature>
<dbReference type="GO" id="GO:0001784">
    <property type="term" value="F:phosphotyrosine residue binding"/>
    <property type="evidence" value="ECO:0007669"/>
    <property type="project" value="TreeGrafter"/>
</dbReference>
<protein>
    <submittedName>
        <fullName evidence="5">SH2 domain-containing adapter protein B-like</fullName>
    </submittedName>
</protein>
<name>A0A8J5K0E5_HOMAM</name>
<evidence type="ECO:0000256" key="2">
    <source>
        <dbReference type="PROSITE-ProRule" id="PRU00191"/>
    </source>
</evidence>
<proteinExistence type="predicted"/>
<gene>
    <name evidence="5" type="primary">Shb-L</name>
    <name evidence="5" type="ORF">Hamer_G005070</name>
</gene>
<feature type="region of interest" description="Disordered" evidence="3">
    <location>
        <begin position="360"/>
        <end position="386"/>
    </location>
</feature>
<dbReference type="InterPro" id="IPR051846">
    <property type="entry name" value="SH2_domain_adapters"/>
</dbReference>
<organism evidence="5 6">
    <name type="scientific">Homarus americanus</name>
    <name type="common">American lobster</name>
    <dbReference type="NCBI Taxonomy" id="6706"/>
    <lineage>
        <taxon>Eukaryota</taxon>
        <taxon>Metazoa</taxon>
        <taxon>Ecdysozoa</taxon>
        <taxon>Arthropoda</taxon>
        <taxon>Crustacea</taxon>
        <taxon>Multicrustacea</taxon>
        <taxon>Malacostraca</taxon>
        <taxon>Eumalacostraca</taxon>
        <taxon>Eucarida</taxon>
        <taxon>Decapoda</taxon>
        <taxon>Pleocyemata</taxon>
        <taxon>Astacidea</taxon>
        <taxon>Nephropoidea</taxon>
        <taxon>Nephropidae</taxon>
        <taxon>Homarus</taxon>
    </lineage>
</organism>
<evidence type="ECO:0000313" key="6">
    <source>
        <dbReference type="Proteomes" id="UP000747542"/>
    </source>
</evidence>
<dbReference type="Proteomes" id="UP000747542">
    <property type="component" value="Unassembled WGS sequence"/>
</dbReference>
<dbReference type="PROSITE" id="PS50001">
    <property type="entry name" value="SH2"/>
    <property type="match status" value="1"/>
</dbReference>
<feature type="region of interest" description="Disordered" evidence="3">
    <location>
        <begin position="572"/>
        <end position="606"/>
    </location>
</feature>
<feature type="region of interest" description="Disordered" evidence="3">
    <location>
        <begin position="209"/>
        <end position="239"/>
    </location>
</feature>
<dbReference type="InterPro" id="IPR036860">
    <property type="entry name" value="SH2_dom_sf"/>
</dbReference>
<reference evidence="5" key="1">
    <citation type="journal article" date="2021" name="Sci. Adv.">
        <title>The American lobster genome reveals insights on longevity, neural, and immune adaptations.</title>
        <authorList>
            <person name="Polinski J.M."/>
            <person name="Zimin A.V."/>
            <person name="Clark K.F."/>
            <person name="Kohn A.B."/>
            <person name="Sadowski N."/>
            <person name="Timp W."/>
            <person name="Ptitsyn A."/>
            <person name="Khanna P."/>
            <person name="Romanova D.Y."/>
            <person name="Williams P."/>
            <person name="Greenwood S.J."/>
            <person name="Moroz L.L."/>
            <person name="Walt D.R."/>
            <person name="Bodnar A.G."/>
        </authorList>
    </citation>
    <scope>NUCLEOTIDE SEQUENCE</scope>
    <source>
        <strain evidence="5">GMGI-L3</strain>
    </source>
</reference>
<dbReference type="AlphaFoldDB" id="A0A8J5K0E5"/>
<feature type="region of interest" description="Disordered" evidence="3">
    <location>
        <begin position="523"/>
        <end position="555"/>
    </location>
</feature>
<keyword evidence="1 2" id="KW-0727">SH2 domain</keyword>
<keyword evidence="6" id="KW-1185">Reference proteome</keyword>
<feature type="non-terminal residue" evidence="5">
    <location>
        <position position="1"/>
    </location>
</feature>
<accession>A0A8J5K0E5</accession>
<feature type="compositionally biased region" description="Low complexity" evidence="3">
    <location>
        <begin position="572"/>
        <end position="587"/>
    </location>
</feature>
<dbReference type="Gene3D" id="3.30.505.10">
    <property type="entry name" value="SH2 domain"/>
    <property type="match status" value="1"/>
</dbReference>
<sequence length="677" mass="74136">MTRQIVAASSLVFAVLPYRPVPSLSLGAQYAMAQRSRRQIYETAFDSKPSLCFRQVEKKNEDGGDLIDRIANHPILQLLNLRRRSRQNGQNNNSGNGCHRARTFPGNTVVASTSSDPKFQVGVYTPKGGRRRDRGRGVAPRPARSVSTHHITEHRVRPIGLSKSDDEILNRGSDSLDEDDYIEDYIEGQNAKELSADLDTLHMQSDDYFKETEKGKKSSRKKKNKVKERAELSKSQAIPARLPLRPLELRSPPGTAPLPIKFCKKTPIADKSPSSWFSPPRQKDLNLPIKKSLSKESLGLSRNTPPCESHTSLNASMEVLLDSSSRRDIKSCFIPPGVNVKYSSIESVVTGSTMSSLESLRSSMSDGSKSTASNESAMSSYKSSSLGSDSSLLSRPALNLSAPHRSLIQSAKFQILSPISDKSQEPSSENGCLSQKSSPQDLAEFYSAMSRQKTPLQPRNIQEDFRNFHHILPGPPREGDVQGSDSGISIEYGLHLSRKHEAPYSDLPFDMPKLRRRLAAAKIGKTSLSSSNSSISSSGATSEGNARLSLPPNFQPTVNPAVSRLQILEVRSGTSSSNSSDWDTRSSAESSDDQGTPKFRNNDASNRGKSGLALDLGCAAMAIKGEKVDVKLPLMKQGWYHGALSRTEAEATLRSCSEGSYLVRSLDISRHEYSLGL</sequence>
<dbReference type="Pfam" id="PF00017">
    <property type="entry name" value="SH2"/>
    <property type="match status" value="1"/>
</dbReference>
<feature type="domain" description="SH2" evidence="4">
    <location>
        <begin position="639"/>
        <end position="677"/>
    </location>
</feature>
<dbReference type="SUPFAM" id="SSF55550">
    <property type="entry name" value="SH2 domain"/>
    <property type="match status" value="1"/>
</dbReference>
<dbReference type="PANTHER" id="PTHR15127">
    <property type="entry name" value="HEAVYWEIGHT, ISOFORM A"/>
    <property type="match status" value="1"/>
</dbReference>
<comment type="caution">
    <text evidence="5">The sequence shown here is derived from an EMBL/GenBank/DDBJ whole genome shotgun (WGS) entry which is preliminary data.</text>
</comment>
<evidence type="ECO:0000256" key="3">
    <source>
        <dbReference type="SAM" id="MobiDB-lite"/>
    </source>
</evidence>
<evidence type="ECO:0000256" key="1">
    <source>
        <dbReference type="ARBA" id="ARBA00022999"/>
    </source>
</evidence>